<proteinExistence type="predicted"/>
<protein>
    <submittedName>
        <fullName evidence="2">Uncharacterized protein</fullName>
    </submittedName>
</protein>
<reference evidence="2" key="1">
    <citation type="submission" date="2020-02" db="EMBL/GenBank/DDBJ databases">
        <authorList>
            <person name="Meier V. D."/>
        </authorList>
    </citation>
    <scope>NUCLEOTIDE SEQUENCE</scope>
    <source>
        <strain evidence="2">AVDCRST_MAG05</strain>
    </source>
</reference>
<name>A0A6J4RZ89_9ACTN</name>
<evidence type="ECO:0000256" key="1">
    <source>
        <dbReference type="SAM" id="MobiDB-lite"/>
    </source>
</evidence>
<evidence type="ECO:0000313" key="2">
    <source>
        <dbReference type="EMBL" id="CAA9482361.1"/>
    </source>
</evidence>
<gene>
    <name evidence="2" type="ORF">AVDCRST_MAG05-1366</name>
</gene>
<organism evidence="2">
    <name type="scientific">uncultured Rubrobacteraceae bacterium</name>
    <dbReference type="NCBI Taxonomy" id="349277"/>
    <lineage>
        <taxon>Bacteria</taxon>
        <taxon>Bacillati</taxon>
        <taxon>Actinomycetota</taxon>
        <taxon>Rubrobacteria</taxon>
        <taxon>Rubrobacterales</taxon>
        <taxon>Rubrobacteraceae</taxon>
        <taxon>environmental samples</taxon>
    </lineage>
</organism>
<feature type="region of interest" description="Disordered" evidence="1">
    <location>
        <begin position="1"/>
        <end position="29"/>
    </location>
</feature>
<dbReference type="EMBL" id="CADCVM010000154">
    <property type="protein sequence ID" value="CAA9482361.1"/>
    <property type="molecule type" value="Genomic_DNA"/>
</dbReference>
<accession>A0A6J4RZ89</accession>
<sequence length="116" mass="12861">MPPRCRKMPPGTNERQRRPSIDTQAKSDGLRLLRTIDSTQAHGLEGTRVDPNRAAHEAGLDAGDVGSDRYHRALEYLLEEGALAGDEHTATQTGDRQAHGYALYFFTRRAVDLMEG</sequence>
<dbReference type="AlphaFoldDB" id="A0A6J4RZ89"/>